<organism evidence="1 2">
    <name type="scientific">Scytonema hofmannii PCC 7110</name>
    <dbReference type="NCBI Taxonomy" id="128403"/>
    <lineage>
        <taxon>Bacteria</taxon>
        <taxon>Bacillati</taxon>
        <taxon>Cyanobacteriota</taxon>
        <taxon>Cyanophyceae</taxon>
        <taxon>Nostocales</taxon>
        <taxon>Scytonemataceae</taxon>
        <taxon>Scytonema</taxon>
    </lineage>
</organism>
<evidence type="ECO:0000313" key="1">
    <source>
        <dbReference type="EMBL" id="KYC38547.1"/>
    </source>
</evidence>
<comment type="caution">
    <text evidence="1">The sequence shown here is derived from an EMBL/GenBank/DDBJ whole genome shotgun (WGS) entry which is preliminary data.</text>
</comment>
<evidence type="ECO:0000313" key="2">
    <source>
        <dbReference type="Proteomes" id="UP000076925"/>
    </source>
</evidence>
<keyword evidence="2" id="KW-1185">Reference proteome</keyword>
<name>A0A139X1G0_9CYAN</name>
<dbReference type="EMBL" id="ANNX02000040">
    <property type="protein sequence ID" value="KYC38547.1"/>
    <property type="molecule type" value="Genomic_DNA"/>
</dbReference>
<dbReference type="Proteomes" id="UP000076925">
    <property type="component" value="Unassembled WGS sequence"/>
</dbReference>
<dbReference type="RefSeq" id="WP_017745843.1">
    <property type="nucleotide sequence ID" value="NZ_KQ976354.1"/>
</dbReference>
<proteinExistence type="predicted"/>
<reference evidence="1 2" key="1">
    <citation type="journal article" date="2013" name="Genome Biol. Evol.">
        <title>Genomes of Stigonematalean cyanobacteria (subsection V) and the evolution of oxygenic photosynthesis from prokaryotes to plastids.</title>
        <authorList>
            <person name="Dagan T."/>
            <person name="Roettger M."/>
            <person name="Stucken K."/>
            <person name="Landan G."/>
            <person name="Koch R."/>
            <person name="Major P."/>
            <person name="Gould S.B."/>
            <person name="Goremykin V.V."/>
            <person name="Rippka R."/>
            <person name="Tandeau de Marsac N."/>
            <person name="Gugger M."/>
            <person name="Lockhart P.J."/>
            <person name="Allen J.F."/>
            <person name="Brune I."/>
            <person name="Maus I."/>
            <person name="Puhler A."/>
            <person name="Martin W.F."/>
        </authorList>
    </citation>
    <scope>NUCLEOTIDE SEQUENCE [LARGE SCALE GENOMIC DNA]</scope>
    <source>
        <strain evidence="1 2">PCC 7110</strain>
    </source>
</reference>
<sequence length="288" mass="33595">MFGISEIPKLPLSTFVENVKIAKHIQILETFTDLANNDILFEKFSEAIKEALRGDSRIEILLIHPESEAAKQRAEELSRAIKPIKDVPELIQKTLARFYRLETEKVGKDKIGTLEIKLYDAFPTIAMHKWDQEAYISFYPVNQRSDEAPNLKVSTLTTFGSYAASKFDELWNEDSAIPLSSYMRLRVEVQGEPEELLYYAFENTNRQALYASCKFKDNFFSALEREKLCIVSFGKDKYEAEHTTLRLLDEKLQAIELINKRYDWKEREKYIDSDPRVFQIKLLKKKTN</sequence>
<gene>
    <name evidence="1" type="ORF">WA1_35770</name>
</gene>
<protein>
    <submittedName>
        <fullName evidence="1">Uncharacterized protein</fullName>
    </submittedName>
</protein>
<accession>A0A139X1G0</accession>
<dbReference type="STRING" id="128403.WA1_35770"/>
<dbReference type="AlphaFoldDB" id="A0A139X1G0"/>
<dbReference type="OrthoDB" id="8438314at2"/>